<dbReference type="Proteomes" id="UP001177021">
    <property type="component" value="Unassembled WGS sequence"/>
</dbReference>
<evidence type="ECO:0000313" key="2">
    <source>
        <dbReference type="Proteomes" id="UP001177021"/>
    </source>
</evidence>
<sequence length="102" mass="11738">MIFDLCCSRALIGGAVELIGHNTRNFISDKTRVSSNVYLQHLQINKPSGRSLDIMITACQNNESTIYFFYCAINLHIFWLLLMSIIQKKKEFMSISNFNLDN</sequence>
<evidence type="ECO:0000313" key="1">
    <source>
        <dbReference type="EMBL" id="CAJ2650790.1"/>
    </source>
</evidence>
<reference evidence="1" key="1">
    <citation type="submission" date="2023-10" db="EMBL/GenBank/DDBJ databases">
        <authorList>
            <person name="Rodriguez Cubillos JULIANA M."/>
            <person name="De Vega J."/>
        </authorList>
    </citation>
    <scope>NUCLEOTIDE SEQUENCE</scope>
</reference>
<gene>
    <name evidence="1" type="ORF">MILVUS5_LOCUS18544</name>
</gene>
<name>A0ACB0K0B1_TRIPR</name>
<dbReference type="EMBL" id="CASHSV030000109">
    <property type="protein sequence ID" value="CAJ2650790.1"/>
    <property type="molecule type" value="Genomic_DNA"/>
</dbReference>
<keyword evidence="2" id="KW-1185">Reference proteome</keyword>
<organism evidence="1 2">
    <name type="scientific">Trifolium pratense</name>
    <name type="common">Red clover</name>
    <dbReference type="NCBI Taxonomy" id="57577"/>
    <lineage>
        <taxon>Eukaryota</taxon>
        <taxon>Viridiplantae</taxon>
        <taxon>Streptophyta</taxon>
        <taxon>Embryophyta</taxon>
        <taxon>Tracheophyta</taxon>
        <taxon>Spermatophyta</taxon>
        <taxon>Magnoliopsida</taxon>
        <taxon>eudicotyledons</taxon>
        <taxon>Gunneridae</taxon>
        <taxon>Pentapetalae</taxon>
        <taxon>rosids</taxon>
        <taxon>fabids</taxon>
        <taxon>Fabales</taxon>
        <taxon>Fabaceae</taxon>
        <taxon>Papilionoideae</taxon>
        <taxon>50 kb inversion clade</taxon>
        <taxon>NPAAA clade</taxon>
        <taxon>Hologalegina</taxon>
        <taxon>IRL clade</taxon>
        <taxon>Trifolieae</taxon>
        <taxon>Trifolium</taxon>
    </lineage>
</organism>
<comment type="caution">
    <text evidence="1">The sequence shown here is derived from an EMBL/GenBank/DDBJ whole genome shotgun (WGS) entry which is preliminary data.</text>
</comment>
<protein>
    <submittedName>
        <fullName evidence="1">Uncharacterized protein</fullName>
    </submittedName>
</protein>
<accession>A0ACB0K0B1</accession>
<proteinExistence type="predicted"/>